<comment type="caution">
    <text evidence="1">The sequence shown here is derived from an EMBL/GenBank/DDBJ whole genome shotgun (WGS) entry which is preliminary data.</text>
</comment>
<gene>
    <name evidence="1" type="ORF">PACLA_8A044973</name>
</gene>
<protein>
    <submittedName>
        <fullName evidence="1">Uncharacterized protein</fullName>
    </submittedName>
</protein>
<accession>A0A7D9EAC0</accession>
<dbReference type="Proteomes" id="UP001152795">
    <property type="component" value="Unassembled WGS sequence"/>
</dbReference>
<name>A0A7D9EAC0_PARCT</name>
<reference evidence="1" key="1">
    <citation type="submission" date="2020-04" db="EMBL/GenBank/DDBJ databases">
        <authorList>
            <person name="Alioto T."/>
            <person name="Alioto T."/>
            <person name="Gomez Garrido J."/>
        </authorList>
    </citation>
    <scope>NUCLEOTIDE SEQUENCE</scope>
    <source>
        <strain evidence="1">A484AB</strain>
    </source>
</reference>
<evidence type="ECO:0000313" key="1">
    <source>
        <dbReference type="EMBL" id="CAB4002546.1"/>
    </source>
</evidence>
<dbReference type="PANTHER" id="PTHR47331">
    <property type="entry name" value="PHD-TYPE DOMAIN-CONTAINING PROTEIN"/>
    <property type="match status" value="1"/>
</dbReference>
<dbReference type="EMBL" id="CACRXK020004383">
    <property type="protein sequence ID" value="CAB4002546.1"/>
    <property type="molecule type" value="Genomic_DNA"/>
</dbReference>
<proteinExistence type="predicted"/>
<keyword evidence="2" id="KW-1185">Reference proteome</keyword>
<sequence length="279" mass="32265">MLDFVKEMHQCVEDDRHAGVGGKRLEQPHSRRVNFYIAGLKSNEEFKIEAHEIDKTSLNVPDLDRNLYLLNSFSHLQGIQFDHIAGPVNLILGVHYTHLHAEEETRRGDAFQPVTKKTKLGSYVIGVNEESGTPEVYSIHLVQIIDLEKFYEFETLGVQAPNRQCSTLRLSPDDKRAIEPMEKLCKLENNRYIICLPWKRDKTLLPNNRSLVESRLQSLEKSLSKNEEKAKMYDDVIIQYQANTWAIPLSEEDLKVERKPVYYLPHHGVYRPDKKSAPV</sequence>
<organism evidence="1 2">
    <name type="scientific">Paramuricea clavata</name>
    <name type="common">Red gorgonian</name>
    <name type="synonym">Violescent sea-whip</name>
    <dbReference type="NCBI Taxonomy" id="317549"/>
    <lineage>
        <taxon>Eukaryota</taxon>
        <taxon>Metazoa</taxon>
        <taxon>Cnidaria</taxon>
        <taxon>Anthozoa</taxon>
        <taxon>Octocorallia</taxon>
        <taxon>Malacalcyonacea</taxon>
        <taxon>Plexauridae</taxon>
        <taxon>Paramuricea</taxon>
    </lineage>
</organism>
<evidence type="ECO:0000313" key="2">
    <source>
        <dbReference type="Proteomes" id="UP001152795"/>
    </source>
</evidence>
<dbReference type="PANTHER" id="PTHR47331:SF5">
    <property type="entry name" value="RIBONUCLEASE H"/>
    <property type="match status" value="1"/>
</dbReference>
<dbReference type="AlphaFoldDB" id="A0A7D9EAC0"/>
<dbReference type="OrthoDB" id="10069859at2759"/>